<organism evidence="2 3">
    <name type="scientific">Russula ochroleuca</name>
    <dbReference type="NCBI Taxonomy" id="152965"/>
    <lineage>
        <taxon>Eukaryota</taxon>
        <taxon>Fungi</taxon>
        <taxon>Dikarya</taxon>
        <taxon>Basidiomycota</taxon>
        <taxon>Agaricomycotina</taxon>
        <taxon>Agaricomycetes</taxon>
        <taxon>Russulales</taxon>
        <taxon>Russulaceae</taxon>
        <taxon>Russula</taxon>
    </lineage>
</organism>
<dbReference type="GO" id="GO:0055088">
    <property type="term" value="P:lipid homeostasis"/>
    <property type="evidence" value="ECO:0007669"/>
    <property type="project" value="TreeGrafter"/>
</dbReference>
<dbReference type="GO" id="GO:0033540">
    <property type="term" value="P:fatty acid beta-oxidation using acyl-CoA oxidase"/>
    <property type="evidence" value="ECO:0007669"/>
    <property type="project" value="TreeGrafter"/>
</dbReference>
<reference evidence="2" key="2">
    <citation type="journal article" date="2020" name="Nat. Commun.">
        <title>Large-scale genome sequencing of mycorrhizal fungi provides insights into the early evolution of symbiotic traits.</title>
        <authorList>
            <person name="Miyauchi S."/>
            <person name="Kiss E."/>
            <person name="Kuo A."/>
            <person name="Drula E."/>
            <person name="Kohler A."/>
            <person name="Sanchez-Garcia M."/>
            <person name="Morin E."/>
            <person name="Andreopoulos B."/>
            <person name="Barry K.W."/>
            <person name="Bonito G."/>
            <person name="Buee M."/>
            <person name="Carver A."/>
            <person name="Chen C."/>
            <person name="Cichocki N."/>
            <person name="Clum A."/>
            <person name="Culley D."/>
            <person name="Crous P.W."/>
            <person name="Fauchery L."/>
            <person name="Girlanda M."/>
            <person name="Hayes R.D."/>
            <person name="Keri Z."/>
            <person name="LaButti K."/>
            <person name="Lipzen A."/>
            <person name="Lombard V."/>
            <person name="Magnuson J."/>
            <person name="Maillard F."/>
            <person name="Murat C."/>
            <person name="Nolan M."/>
            <person name="Ohm R.A."/>
            <person name="Pangilinan J."/>
            <person name="Pereira M.F."/>
            <person name="Perotto S."/>
            <person name="Peter M."/>
            <person name="Pfister S."/>
            <person name="Riley R."/>
            <person name="Sitrit Y."/>
            <person name="Stielow J.B."/>
            <person name="Szollosi G."/>
            <person name="Zifcakova L."/>
            <person name="Stursova M."/>
            <person name="Spatafora J.W."/>
            <person name="Tedersoo L."/>
            <person name="Vaario L.M."/>
            <person name="Yamada A."/>
            <person name="Yan M."/>
            <person name="Wang P."/>
            <person name="Xu J."/>
            <person name="Bruns T."/>
            <person name="Baldrian P."/>
            <person name="Vilgalys R."/>
            <person name="Dunand C."/>
            <person name="Henrissat B."/>
            <person name="Grigoriev I.V."/>
            <person name="Hibbett D."/>
            <person name="Nagy L.G."/>
            <person name="Martin F.M."/>
        </authorList>
    </citation>
    <scope>NUCLEOTIDE SEQUENCE</scope>
    <source>
        <strain evidence="2">Prilba</strain>
    </source>
</reference>
<dbReference type="SUPFAM" id="SSF56645">
    <property type="entry name" value="Acyl-CoA dehydrogenase NM domain-like"/>
    <property type="match status" value="1"/>
</dbReference>
<dbReference type="Proteomes" id="UP000759537">
    <property type="component" value="Unassembled WGS sequence"/>
</dbReference>
<dbReference type="PANTHER" id="PTHR10909">
    <property type="entry name" value="ELECTRON TRANSPORT OXIDOREDUCTASE"/>
    <property type="match status" value="1"/>
</dbReference>
<proteinExistence type="predicted"/>
<accession>A0A9P5JYT5</accession>
<sequence length="583" mass="64139">MRPTQELAQSTLFTQQSEGFSISDRTKLSYERARAIGRAYALTAEDVLFLSPKFWDLHTDPVGCIDGAAATLLTIQYNLCAGTLATYLHEQPSLAPLLQRVLDFEVSGQYCLTEVGHGLDVIHLETTATLLRDGFFDLHTPVQRAAKFMPPTSPVSPEFPCISIVFARTIVHGEDHGIMPFFLELHNGQSITSGVTIKALPPRGGSRPLNHSLTYFNHVRLPPTALLGSIKKPADPRAAFFSKIYRVAVGTIALGSIGIPALQVASYVAARYSLRRHVVDATRRGTSKPIISFQTQKQPILTAVAQAFVLQAMQKQAVAWFMDPALDPRVRHAVATVYKVVVVQAAQTANLALGDRCGAQGLFEANQLSAMHSDMRGIAIAEGDMMGISIRLTSELLLGRYALEPPRYPDSLLAQHEKGLFLELRAALSAASSHRSSVYDREILPRSILFVQAIGHRLSYDAARAAAVDAPLLDLFEIASVLQDEAWYVEFLGMTRTELREREACALEAVFPHLEEYLARMDVAPYIVAPISSNEKWELFVDKLQTFGETSGESGTRSVEALLYGNDSSMQTQVPRRSVRSML</sequence>
<dbReference type="InterPro" id="IPR046373">
    <property type="entry name" value="Acyl-CoA_Oxase/DH_mid-dom_sf"/>
</dbReference>
<dbReference type="GO" id="GO:0005504">
    <property type="term" value="F:fatty acid binding"/>
    <property type="evidence" value="ECO:0007669"/>
    <property type="project" value="TreeGrafter"/>
</dbReference>
<name>A0A9P5JYT5_9AGAM</name>
<dbReference type="GO" id="GO:0071949">
    <property type="term" value="F:FAD binding"/>
    <property type="evidence" value="ECO:0007669"/>
    <property type="project" value="InterPro"/>
</dbReference>
<dbReference type="InterPro" id="IPR009100">
    <property type="entry name" value="AcylCoA_DH/oxidase_NM_dom_sf"/>
</dbReference>
<dbReference type="AlphaFoldDB" id="A0A9P5JYT5"/>
<feature type="domain" description="Acyl-CoA oxidase C-alpha1" evidence="1">
    <location>
        <begin position="261"/>
        <end position="387"/>
    </location>
</feature>
<protein>
    <submittedName>
        <fullName evidence="2">Acyl-CoA dehydrogenase NM domain-like protein</fullName>
    </submittedName>
</protein>
<comment type="caution">
    <text evidence="2">The sequence shown here is derived from an EMBL/GenBank/DDBJ whole genome shotgun (WGS) entry which is preliminary data.</text>
</comment>
<dbReference type="InterPro" id="IPR012258">
    <property type="entry name" value="Acyl-CoA_oxidase"/>
</dbReference>
<dbReference type="EMBL" id="WHVB01000021">
    <property type="protein sequence ID" value="KAF8472272.1"/>
    <property type="molecule type" value="Genomic_DNA"/>
</dbReference>
<dbReference type="PANTHER" id="PTHR10909:SF382">
    <property type="entry name" value="ACYL-COENZYME A OXIDASE"/>
    <property type="match status" value="1"/>
</dbReference>
<dbReference type="Gene3D" id="2.40.110.10">
    <property type="entry name" value="Butyryl-CoA Dehydrogenase, subunit A, domain 2"/>
    <property type="match status" value="1"/>
</dbReference>
<dbReference type="InterPro" id="IPR036250">
    <property type="entry name" value="AcylCo_DH-like_C"/>
</dbReference>
<dbReference type="SUPFAM" id="SSF47203">
    <property type="entry name" value="Acyl-CoA dehydrogenase C-terminal domain-like"/>
    <property type="match status" value="1"/>
</dbReference>
<dbReference type="InterPro" id="IPR055060">
    <property type="entry name" value="ACOX_C_alpha1"/>
</dbReference>
<reference evidence="2" key="1">
    <citation type="submission" date="2019-10" db="EMBL/GenBank/DDBJ databases">
        <authorList>
            <consortium name="DOE Joint Genome Institute"/>
            <person name="Kuo A."/>
            <person name="Miyauchi S."/>
            <person name="Kiss E."/>
            <person name="Drula E."/>
            <person name="Kohler A."/>
            <person name="Sanchez-Garcia M."/>
            <person name="Andreopoulos B."/>
            <person name="Barry K.W."/>
            <person name="Bonito G."/>
            <person name="Buee M."/>
            <person name="Carver A."/>
            <person name="Chen C."/>
            <person name="Cichocki N."/>
            <person name="Clum A."/>
            <person name="Culley D."/>
            <person name="Crous P.W."/>
            <person name="Fauchery L."/>
            <person name="Girlanda M."/>
            <person name="Hayes R."/>
            <person name="Keri Z."/>
            <person name="LaButti K."/>
            <person name="Lipzen A."/>
            <person name="Lombard V."/>
            <person name="Magnuson J."/>
            <person name="Maillard F."/>
            <person name="Morin E."/>
            <person name="Murat C."/>
            <person name="Nolan M."/>
            <person name="Ohm R."/>
            <person name="Pangilinan J."/>
            <person name="Pereira M."/>
            <person name="Perotto S."/>
            <person name="Peter M."/>
            <person name="Riley R."/>
            <person name="Sitrit Y."/>
            <person name="Stielow B."/>
            <person name="Szollosi G."/>
            <person name="Zifcakova L."/>
            <person name="Stursova M."/>
            <person name="Spatafora J.W."/>
            <person name="Tedersoo L."/>
            <person name="Vaario L.-M."/>
            <person name="Yamada A."/>
            <person name="Yan M."/>
            <person name="Wang P."/>
            <person name="Xu J."/>
            <person name="Bruns T."/>
            <person name="Baldrian P."/>
            <person name="Vilgalys R."/>
            <person name="Henrissat B."/>
            <person name="Grigoriev I.V."/>
            <person name="Hibbett D."/>
            <person name="Nagy L.G."/>
            <person name="Martin F.M."/>
        </authorList>
    </citation>
    <scope>NUCLEOTIDE SEQUENCE</scope>
    <source>
        <strain evidence="2">Prilba</strain>
    </source>
</reference>
<evidence type="ECO:0000259" key="1">
    <source>
        <dbReference type="Pfam" id="PF22924"/>
    </source>
</evidence>
<dbReference type="GO" id="GO:0005777">
    <property type="term" value="C:peroxisome"/>
    <property type="evidence" value="ECO:0007669"/>
    <property type="project" value="InterPro"/>
</dbReference>
<dbReference type="Pfam" id="PF22924">
    <property type="entry name" value="ACOX_C_alpha1"/>
    <property type="match status" value="1"/>
</dbReference>
<evidence type="ECO:0000313" key="3">
    <source>
        <dbReference type="Proteomes" id="UP000759537"/>
    </source>
</evidence>
<evidence type="ECO:0000313" key="2">
    <source>
        <dbReference type="EMBL" id="KAF8472272.1"/>
    </source>
</evidence>
<dbReference type="GO" id="GO:0003997">
    <property type="term" value="F:acyl-CoA oxidase activity"/>
    <property type="evidence" value="ECO:0007669"/>
    <property type="project" value="InterPro"/>
</dbReference>
<keyword evidence="3" id="KW-1185">Reference proteome</keyword>
<gene>
    <name evidence="2" type="ORF">DFH94DRAFT_674150</name>
</gene>
<dbReference type="Gene3D" id="1.20.140.10">
    <property type="entry name" value="Butyryl-CoA Dehydrogenase, subunit A, domain 3"/>
    <property type="match status" value="1"/>
</dbReference>
<dbReference type="OrthoDB" id="538336at2759"/>